<protein>
    <submittedName>
        <fullName evidence="2">Uncharacterized protein</fullName>
    </submittedName>
</protein>
<dbReference type="AlphaFoldDB" id="A0A6G0MTC0"/>
<evidence type="ECO:0000313" key="3">
    <source>
        <dbReference type="Proteomes" id="UP000476176"/>
    </source>
</evidence>
<accession>A0A6G0MTC0</accession>
<evidence type="ECO:0000313" key="2">
    <source>
        <dbReference type="EMBL" id="KAE9178787.1"/>
    </source>
</evidence>
<name>A0A6G0MTC0_9STRA</name>
<sequence length="181" mass="20259">MIRWVHSHRSEIQFKVDETVIKFKVDETKRDFSARWLSRESRANKVIFSKKLRFQERRLRASSARDTTEQEDERAGEGATAEASDAEVARGRTDAEDHGADTTDDELVMRTAAMQLESAPSPTLSSLGLRIQIPNPFDATEAVDEDVEMPTASPEREERFSSQRVAAAPALPQPPRFAAAS</sequence>
<organism evidence="2 3">
    <name type="scientific">Phytophthora fragariae</name>
    <dbReference type="NCBI Taxonomy" id="53985"/>
    <lineage>
        <taxon>Eukaryota</taxon>
        <taxon>Sar</taxon>
        <taxon>Stramenopiles</taxon>
        <taxon>Oomycota</taxon>
        <taxon>Peronosporomycetes</taxon>
        <taxon>Peronosporales</taxon>
        <taxon>Peronosporaceae</taxon>
        <taxon>Phytophthora</taxon>
    </lineage>
</organism>
<dbReference type="Proteomes" id="UP000476176">
    <property type="component" value="Unassembled WGS sequence"/>
</dbReference>
<feature type="compositionally biased region" description="Basic and acidic residues" evidence="1">
    <location>
        <begin position="87"/>
        <end position="101"/>
    </location>
</feature>
<feature type="region of interest" description="Disordered" evidence="1">
    <location>
        <begin position="138"/>
        <end position="181"/>
    </location>
</feature>
<dbReference type="EMBL" id="QXGC01003085">
    <property type="protein sequence ID" value="KAE9178787.1"/>
    <property type="molecule type" value="Genomic_DNA"/>
</dbReference>
<feature type="region of interest" description="Disordered" evidence="1">
    <location>
        <begin position="59"/>
        <end position="105"/>
    </location>
</feature>
<reference evidence="2 3" key="1">
    <citation type="submission" date="2018-09" db="EMBL/GenBank/DDBJ databases">
        <title>Genomic investigation of the strawberry pathogen Phytophthora fragariae indicates pathogenicity is determined by transcriptional variation in three key races.</title>
        <authorList>
            <person name="Adams T.M."/>
            <person name="Armitage A.D."/>
            <person name="Sobczyk M.K."/>
            <person name="Bates H.J."/>
            <person name="Dunwell J.M."/>
            <person name="Nellist C.F."/>
            <person name="Harrison R.J."/>
        </authorList>
    </citation>
    <scope>NUCLEOTIDE SEQUENCE [LARGE SCALE GENOMIC DNA]</scope>
    <source>
        <strain evidence="2 3">BC-23</strain>
    </source>
</reference>
<comment type="caution">
    <text evidence="2">The sequence shown here is derived from an EMBL/GenBank/DDBJ whole genome shotgun (WGS) entry which is preliminary data.</text>
</comment>
<gene>
    <name evidence="2" type="ORF">PF004_g25373</name>
</gene>
<proteinExistence type="predicted"/>
<evidence type="ECO:0000256" key="1">
    <source>
        <dbReference type="SAM" id="MobiDB-lite"/>
    </source>
</evidence>